<dbReference type="Gene3D" id="3.30.420.10">
    <property type="entry name" value="Ribonuclease H-like superfamily/Ribonuclease H"/>
    <property type="match status" value="1"/>
</dbReference>
<dbReference type="InterPro" id="IPR012337">
    <property type="entry name" value="RNaseH-like_sf"/>
</dbReference>
<dbReference type="InterPro" id="IPR040676">
    <property type="entry name" value="DUF5641"/>
</dbReference>
<dbReference type="Pfam" id="PF05380">
    <property type="entry name" value="Peptidase_A17"/>
    <property type="match status" value="1"/>
</dbReference>
<gene>
    <name evidence="6" type="primary">LOC113053576</name>
</gene>
<dbReference type="InterPro" id="IPR041588">
    <property type="entry name" value="Integrase_H2C2"/>
</dbReference>
<dbReference type="RefSeq" id="XP_026074492.1">
    <property type="nucleotide sequence ID" value="XM_026218707.1"/>
</dbReference>
<dbReference type="InterPro" id="IPR043128">
    <property type="entry name" value="Rev_trsase/Diguanyl_cyclase"/>
</dbReference>
<feature type="region of interest" description="Disordered" evidence="3">
    <location>
        <begin position="81"/>
        <end position="111"/>
    </location>
</feature>
<dbReference type="InterPro" id="IPR043502">
    <property type="entry name" value="DNA/RNA_pol_sf"/>
</dbReference>
<proteinExistence type="inferred from homology"/>
<feature type="compositionally biased region" description="Basic and acidic residues" evidence="3">
    <location>
        <begin position="294"/>
        <end position="306"/>
    </location>
</feature>
<dbReference type="InterPro" id="IPR036397">
    <property type="entry name" value="RNaseH_sf"/>
</dbReference>
<accession>A0A6P6KTE8</accession>
<dbReference type="PROSITE" id="PS50994">
    <property type="entry name" value="INTEGRASE"/>
    <property type="match status" value="1"/>
</dbReference>
<feature type="domain" description="Integrase catalytic" evidence="4">
    <location>
        <begin position="1639"/>
        <end position="1825"/>
    </location>
</feature>
<dbReference type="OrthoDB" id="10064741at2759"/>
<evidence type="ECO:0000313" key="6">
    <source>
        <dbReference type="RefSeq" id="XP_026074492.1"/>
    </source>
</evidence>
<dbReference type="Pfam" id="PF18701">
    <property type="entry name" value="DUF5641"/>
    <property type="match status" value="1"/>
</dbReference>
<feature type="compositionally biased region" description="Polar residues" evidence="3">
    <location>
        <begin position="94"/>
        <end position="111"/>
    </location>
</feature>
<protein>
    <recommendedName>
        <fullName evidence="2">ribonuclease H</fullName>
        <ecNumber evidence="2">3.1.26.4</ecNumber>
    </recommendedName>
</protein>
<dbReference type="PANTHER" id="PTHR47331:SF5">
    <property type="entry name" value="RIBONUCLEASE H"/>
    <property type="match status" value="1"/>
</dbReference>
<feature type="region of interest" description="Disordered" evidence="3">
    <location>
        <begin position="139"/>
        <end position="181"/>
    </location>
</feature>
<comment type="similarity">
    <text evidence="1">Belongs to the beta type-B retroviral polymerase family. HERV class-II K(HML-2) pol subfamily.</text>
</comment>
<sequence length="1955" mass="221585">MFPYAREEATPLTDTRPRRQIRPPAWFADYEVSLPVVERPSPAAALSSQPPHQMQEPYYGGDRIDQLLTCTSQLYDQWNQTGARPKYPRDSAFSGPQYQSTPDPLSHRVNSGASPEILDELQKIREDNRRLQLIIMEMQTQLSSRRGPDPSQHTALSPEERSPHAQSGVLASSISSPRPTTQVTVHNTLAPVQVPSEVEVDDEDWPLPPPPVADDEEKPQLSTTTLSTELVAELMTCLKKMGITQDQLPGMPAFGNDNRVASGQMGRSHQPTDPQVRPQISPPLVPHEPGVANETRHEDSHNRRATEYIYRGPQPTIPDFNRGDPREFARLKTSLENLLPHDATERFKYQILVDHLKFEEALLIADSYTNSTQPYTDTMASLTEHYGQPHQLALRRIADLMEAPNIRSQDITAFKGFALRVRALVGMLDQLGEKGHIELQCGSHVTRLMSKLPQDLRSGFMRYLHPLSIRVPTLLDFARWLEFELQIQEYGYESRPQENPDSKRDRRKDSKFGRLTTVLHGAEQSSSCPTVPVFSSTSANPQGKVALPCPYCTDALHYLNQCTNFSRLTTEQRRDWVKKNRRCWRCGRCHQAAQCKLKARCKNCNGRHLEALHDLNFRPAIVTPATENTSCLVSTANEVLYLDRPSGSSQVLLKVTKVVLHNGQHAMETYAILDDGSERTMLLPATAKELKLKGESENLALRTVRQDLRVLQGMSVSFSISPARHPQKTYKIRRAFTADQLGLAEHSQPVKTLQRKYKHLRGLPLQTLECVHPMVLIGSDYTHLITPVEPVRMGPPGGPAAVKTKLGWTIQGPTKIIRQHLQPQQCLHISTQSPSAELLYHVEKLWKMDVLPFRSEKVVVRSKQDQEAVHMLETKTVRVEVDGVHRYATPLLRVNNMPCLHAPKDAVLASLRSTERRLMKDPTRASAYAAEILKLEQAGYVKKVAEEDLSTSRESWFIPHHMVSHNGKNRLVFNCSFVYKGYNLNELLLPGPTLTSSLLGVLLRFREHVVAISSDIKGMFHQIRLLPEDRSLLRFVWRDMNKEAPPGVYEWQVLPFGTTCSPCCATFALQKHVTDHSQLEEDVRVAVERHFYVDNHLQSLSSSTAARQLVDKLNRLLASGGFELRQWASNVPEVISHLPKGARSQNSELWLTESMEDPQELALGLRWLCASDTLAYKCNVTDRPTPTMRNIYSTLARLFDPLGFLVPFATRAKIIVQHLWNKEREWDDPSLPDDALKAWLTWENELQHLPEIVLPRCYTSPPLDHPSSVRSLHIFCDASEKAYGSVAYLRTEGSGGKVEVAFLTARSRVSPKRQQSIPRLELCAAMTGAQLAVLLQRELTLVLHGVVLWTDSTTVLTWLQSDSCRFKVFVGTRVAEIQELTDAQAWRYVDSESNPADDITRGKTLRELAGESRWNHGPAFLRLSPQQWPTKPQAEQLDATELRKATFCGSIITVPLPPLFDASQFNGFRDMIEAIVRFRHGAAGSQSMPSARDYQDAEIDLLRRVQLDCFEEDFQHLSERKPVPSTSRLITLAPEYDDQLKLIRVGGRLRRTTLLDTEAIHPIVLDPAHQVSKLIIQDADRDLHHPGSERLFAELRRRYWILRGREAVKRHQFSCPDCRRWRAKPAVPQMADLPPARLRLMKPPYFSTGMDCFGPFTVKIGRRNEKRWGILFKCLTTRAVHIDVLTSLDQDSFLMALRRFISRRGKPAELLSDQGTNFRGGEREIHESFKALHPTLQAELAKHQIQFRFNPPSAPHFGGAWEREIKSIKAALYATIQMQTVTEEVLRTVLIEIEGILNSKPLGYVSSDVADPDPVTPNLLVMGRPDPSLPQVLYPESELLSRRRWRHTQVLADQFWRAFIRHYLPALQTRTKWQKDVAPLQPGTVVMIIDPQLPRALWPIGRITKVIPGADGRIRTAEIQVNDRKYIRPVARLVQLPAIPETAPETNSPSMGQQI</sequence>
<evidence type="ECO:0000313" key="5">
    <source>
        <dbReference type="Proteomes" id="UP000515129"/>
    </source>
</evidence>
<dbReference type="GO" id="GO:0003676">
    <property type="term" value="F:nucleic acid binding"/>
    <property type="evidence" value="ECO:0007669"/>
    <property type="project" value="InterPro"/>
</dbReference>
<dbReference type="GO" id="GO:0004523">
    <property type="term" value="F:RNA-DNA hybrid ribonuclease activity"/>
    <property type="evidence" value="ECO:0007669"/>
    <property type="project" value="UniProtKB-EC"/>
</dbReference>
<dbReference type="InterPro" id="IPR000477">
    <property type="entry name" value="RT_dom"/>
</dbReference>
<dbReference type="Gene3D" id="3.30.70.270">
    <property type="match status" value="1"/>
</dbReference>
<dbReference type="Proteomes" id="UP000515129">
    <property type="component" value="Chromosome 34"/>
</dbReference>
<dbReference type="Pfam" id="PF00078">
    <property type="entry name" value="RVT_1"/>
    <property type="match status" value="1"/>
</dbReference>
<dbReference type="GO" id="GO:0015074">
    <property type="term" value="P:DNA integration"/>
    <property type="evidence" value="ECO:0007669"/>
    <property type="project" value="InterPro"/>
</dbReference>
<dbReference type="PANTHER" id="PTHR47331">
    <property type="entry name" value="PHD-TYPE DOMAIN-CONTAINING PROTEIN"/>
    <property type="match status" value="1"/>
</dbReference>
<feature type="compositionally biased region" description="Polar residues" evidence="3">
    <location>
        <begin position="169"/>
        <end position="181"/>
    </location>
</feature>
<dbReference type="SUPFAM" id="SSF56672">
    <property type="entry name" value="DNA/RNA polymerases"/>
    <property type="match status" value="1"/>
</dbReference>
<evidence type="ECO:0000256" key="2">
    <source>
        <dbReference type="ARBA" id="ARBA00012180"/>
    </source>
</evidence>
<name>A0A6P6KTE8_CARAU</name>
<evidence type="ECO:0000256" key="1">
    <source>
        <dbReference type="ARBA" id="ARBA00010879"/>
    </source>
</evidence>
<feature type="compositionally biased region" description="Polar residues" evidence="3">
    <location>
        <begin position="260"/>
        <end position="273"/>
    </location>
</feature>
<evidence type="ECO:0000256" key="3">
    <source>
        <dbReference type="SAM" id="MobiDB-lite"/>
    </source>
</evidence>
<dbReference type="KEGG" id="caua:113053576"/>
<dbReference type="Pfam" id="PF17921">
    <property type="entry name" value="Integrase_H2C2"/>
    <property type="match status" value="1"/>
</dbReference>
<evidence type="ECO:0000259" key="4">
    <source>
        <dbReference type="PROSITE" id="PS50994"/>
    </source>
</evidence>
<dbReference type="SUPFAM" id="SSF53098">
    <property type="entry name" value="Ribonuclease H-like"/>
    <property type="match status" value="1"/>
</dbReference>
<feature type="region of interest" description="Disordered" evidence="3">
    <location>
        <begin position="260"/>
        <end position="323"/>
    </location>
</feature>
<feature type="region of interest" description="Disordered" evidence="3">
    <location>
        <begin position="196"/>
        <end position="222"/>
    </location>
</feature>
<keyword evidence="5" id="KW-1185">Reference proteome</keyword>
<dbReference type="Gene3D" id="3.10.10.10">
    <property type="entry name" value="HIV Type 1 Reverse Transcriptase, subunit A, domain 1"/>
    <property type="match status" value="1"/>
</dbReference>
<dbReference type="CDD" id="cd01644">
    <property type="entry name" value="RT_pepA17"/>
    <property type="match status" value="1"/>
</dbReference>
<dbReference type="InterPro" id="IPR008042">
    <property type="entry name" value="Retrotrans_Pao"/>
</dbReference>
<dbReference type="EC" id="3.1.26.4" evidence="2"/>
<organism evidence="5 6">
    <name type="scientific">Carassius auratus</name>
    <name type="common">Goldfish</name>
    <dbReference type="NCBI Taxonomy" id="7957"/>
    <lineage>
        <taxon>Eukaryota</taxon>
        <taxon>Metazoa</taxon>
        <taxon>Chordata</taxon>
        <taxon>Craniata</taxon>
        <taxon>Vertebrata</taxon>
        <taxon>Euteleostomi</taxon>
        <taxon>Actinopterygii</taxon>
        <taxon>Neopterygii</taxon>
        <taxon>Teleostei</taxon>
        <taxon>Ostariophysi</taxon>
        <taxon>Cypriniformes</taxon>
        <taxon>Cyprinidae</taxon>
        <taxon>Cyprininae</taxon>
        <taxon>Carassius</taxon>
    </lineage>
</organism>
<reference evidence="6" key="1">
    <citation type="submission" date="2025-08" db="UniProtKB">
        <authorList>
            <consortium name="RefSeq"/>
        </authorList>
    </citation>
    <scope>IDENTIFICATION</scope>
    <source>
        <strain evidence="6">Wakin</strain>
        <tissue evidence="6">Muscle</tissue>
    </source>
</reference>
<dbReference type="InterPro" id="IPR001584">
    <property type="entry name" value="Integrase_cat-core"/>
</dbReference>
<dbReference type="GeneID" id="113053576"/>